<dbReference type="InterPro" id="IPR053781">
    <property type="entry name" value="F-box_AtFBL13-like"/>
</dbReference>
<dbReference type="CDD" id="cd22160">
    <property type="entry name" value="F-box_AtFBL13-like"/>
    <property type="match status" value="1"/>
</dbReference>
<reference evidence="2 3" key="1">
    <citation type="submission" date="2024-11" db="EMBL/GenBank/DDBJ databases">
        <title>A near-complete genome assembly of Cinchona calisaya.</title>
        <authorList>
            <person name="Lian D.C."/>
            <person name="Zhao X.W."/>
            <person name="Wei L."/>
        </authorList>
    </citation>
    <scope>NUCLEOTIDE SEQUENCE [LARGE SCALE GENOMIC DNA]</scope>
    <source>
        <tissue evidence="2">Nenye</tissue>
    </source>
</reference>
<dbReference type="Pfam" id="PF23622">
    <property type="entry name" value="LRR_At1g61320_AtMIF1"/>
    <property type="match status" value="1"/>
</dbReference>
<dbReference type="AlphaFoldDB" id="A0ABD2YV62"/>
<protein>
    <recommendedName>
        <fullName evidence="1">F-box domain-containing protein</fullName>
    </recommendedName>
</protein>
<gene>
    <name evidence="2" type="ORF">ACH5RR_030636</name>
</gene>
<dbReference type="InterPro" id="IPR053772">
    <property type="entry name" value="At1g61320/At1g61330-like"/>
</dbReference>
<dbReference type="SMART" id="SM00256">
    <property type="entry name" value="FBOX"/>
    <property type="match status" value="1"/>
</dbReference>
<accession>A0ABD2YV62</accession>
<sequence length="474" mass="54427">MEKKAKKARRELVEFSQKVKEDCISQLPDEILGIVLSGLDIQEAARTCILSRRWRNLWKLSTGCFNFDASNTLRLMSDNKKQRQTEAPKYRDWVDQVLNSHEGSSLEQLRIAFDLGKSYTTSIDKWLDFAIVKRVQKLELDLTTVNGCYMCTDSAYTFPSWLLDIPLDLPSFDRLTTMCLKSVSITEKDLAYFLSTCLLLEQLSVENASSLQNVRVSGQALKLKHLDIGYCQKLENVEVLAVNLVSFKYAGPRINLCFVDVPKLSSVSLESKYCEEYIINSPSTLYLSRLEKLELNLKYMKSGRHIGFPRKFPEFSNLKHLELKFVAVDDESILFLTSITGASPRLHKLTLKYRIDWAENQIFTTYLGQFAKNMLIEVCDKEWEEEARKYSHKSLKVIEFVGWVGIKPDVQLANYFLDSAISLEKIILDCRIPHYVQTSWSEELSPIEGDREAALLSAVQLERKLPPKAKLIIL</sequence>
<evidence type="ECO:0000259" key="1">
    <source>
        <dbReference type="PROSITE" id="PS50181"/>
    </source>
</evidence>
<dbReference type="InterPro" id="IPR032675">
    <property type="entry name" value="LRR_dom_sf"/>
</dbReference>
<dbReference type="Pfam" id="PF00646">
    <property type="entry name" value="F-box"/>
    <property type="match status" value="1"/>
</dbReference>
<keyword evidence="3" id="KW-1185">Reference proteome</keyword>
<name>A0ABD2YV62_9GENT</name>
<feature type="domain" description="F-box" evidence="1">
    <location>
        <begin position="21"/>
        <end position="57"/>
    </location>
</feature>
<evidence type="ECO:0000313" key="3">
    <source>
        <dbReference type="Proteomes" id="UP001630127"/>
    </source>
</evidence>
<organism evidence="2 3">
    <name type="scientific">Cinchona calisaya</name>
    <dbReference type="NCBI Taxonomy" id="153742"/>
    <lineage>
        <taxon>Eukaryota</taxon>
        <taxon>Viridiplantae</taxon>
        <taxon>Streptophyta</taxon>
        <taxon>Embryophyta</taxon>
        <taxon>Tracheophyta</taxon>
        <taxon>Spermatophyta</taxon>
        <taxon>Magnoliopsida</taxon>
        <taxon>eudicotyledons</taxon>
        <taxon>Gunneridae</taxon>
        <taxon>Pentapetalae</taxon>
        <taxon>asterids</taxon>
        <taxon>lamiids</taxon>
        <taxon>Gentianales</taxon>
        <taxon>Rubiaceae</taxon>
        <taxon>Cinchonoideae</taxon>
        <taxon>Cinchoneae</taxon>
        <taxon>Cinchona</taxon>
    </lineage>
</organism>
<dbReference type="Gene3D" id="3.80.10.10">
    <property type="entry name" value="Ribonuclease Inhibitor"/>
    <property type="match status" value="1"/>
</dbReference>
<dbReference type="EMBL" id="JBJUIK010000012">
    <property type="protein sequence ID" value="KAL3511235.1"/>
    <property type="molecule type" value="Genomic_DNA"/>
</dbReference>
<dbReference type="InterPro" id="IPR055357">
    <property type="entry name" value="LRR_At1g61320_AtMIF1"/>
</dbReference>
<dbReference type="InterPro" id="IPR036047">
    <property type="entry name" value="F-box-like_dom_sf"/>
</dbReference>
<evidence type="ECO:0000313" key="2">
    <source>
        <dbReference type="EMBL" id="KAL3511235.1"/>
    </source>
</evidence>
<dbReference type="Gene3D" id="1.20.1280.50">
    <property type="match status" value="1"/>
</dbReference>
<dbReference type="SUPFAM" id="SSF52047">
    <property type="entry name" value="RNI-like"/>
    <property type="match status" value="1"/>
</dbReference>
<dbReference type="SUPFAM" id="SSF81383">
    <property type="entry name" value="F-box domain"/>
    <property type="match status" value="1"/>
</dbReference>
<dbReference type="PANTHER" id="PTHR34145">
    <property type="entry name" value="OS02G0105600 PROTEIN"/>
    <property type="match status" value="1"/>
</dbReference>
<proteinExistence type="predicted"/>
<dbReference type="PROSITE" id="PS50181">
    <property type="entry name" value="FBOX"/>
    <property type="match status" value="1"/>
</dbReference>
<dbReference type="InterPro" id="IPR001810">
    <property type="entry name" value="F-box_dom"/>
</dbReference>
<dbReference type="PANTHER" id="PTHR34145:SF68">
    <property type="entry name" value="FBD DOMAIN-CONTAINING PROTEIN"/>
    <property type="match status" value="1"/>
</dbReference>
<comment type="caution">
    <text evidence="2">The sequence shown here is derived from an EMBL/GenBank/DDBJ whole genome shotgun (WGS) entry which is preliminary data.</text>
</comment>
<dbReference type="Proteomes" id="UP001630127">
    <property type="component" value="Unassembled WGS sequence"/>
</dbReference>